<reference evidence="2 3" key="1">
    <citation type="journal article" date="2012" name="Genome Biol.">
        <title>Sequencing three crocodilian genomes to illuminate the evolution of archosaurs and amniotes.</title>
        <authorList>
            <person name="St John J.A."/>
            <person name="Braun E.L."/>
            <person name="Isberg S.R."/>
            <person name="Miles L.G."/>
            <person name="Chong A.Y."/>
            <person name="Gongora J."/>
            <person name="Dalzell P."/>
            <person name="Moran C."/>
            <person name="Bed'hom B."/>
            <person name="Abzhanov A."/>
            <person name="Burgess S.C."/>
            <person name="Cooksey A.M."/>
            <person name="Castoe T.A."/>
            <person name="Crawford N.G."/>
            <person name="Densmore L.D."/>
            <person name="Drew J.C."/>
            <person name="Edwards S.V."/>
            <person name="Faircloth B.C."/>
            <person name="Fujita M.K."/>
            <person name="Greenwold M.J."/>
            <person name="Hoffmann F.G."/>
            <person name="Howard J.M."/>
            <person name="Iguchi T."/>
            <person name="Janes D.E."/>
            <person name="Khan S.Y."/>
            <person name="Kohno S."/>
            <person name="de Koning A.J."/>
            <person name="Lance S.L."/>
            <person name="McCarthy F.M."/>
            <person name="McCormack J.E."/>
            <person name="Merchant M.E."/>
            <person name="Peterson D.G."/>
            <person name="Pollock D.D."/>
            <person name="Pourmand N."/>
            <person name="Raney B.J."/>
            <person name="Roessler K.A."/>
            <person name="Sanford J.R."/>
            <person name="Sawyer R.H."/>
            <person name="Schmidt C.J."/>
            <person name="Triplett E.W."/>
            <person name="Tuberville T.D."/>
            <person name="Venegas-Anaya M."/>
            <person name="Howard J.T."/>
            <person name="Jarvis E.D."/>
            <person name="Guillette L.J.Jr."/>
            <person name="Glenn T.C."/>
            <person name="Green R.E."/>
            <person name="Ray D.A."/>
        </authorList>
    </citation>
    <scope>NUCLEOTIDE SEQUENCE [LARGE SCALE GENOMIC DNA]</scope>
    <source>
        <strain evidence="2">KSC_2009_1</strain>
    </source>
</reference>
<protein>
    <submittedName>
        <fullName evidence="2">Uncharacterized protein</fullName>
    </submittedName>
</protein>
<sequence length="178" mass="20222">MMQQLVAMGLVFLHLSQQLDIPCGATYCILCQPSVLDWATDFHMADEDEAIQDAMDSRVLVHHLQTVECWFWAHATSNDWWKRIILDIWDNTWVQTFHMHQATFMDILSGGPTCHTAGIQHVATPQYGDGTQAIINCKGYFLVILQDIIDHQGHFTHIVTGWANSFQDACIFSSSPFP</sequence>
<evidence type="ECO:0000256" key="1">
    <source>
        <dbReference type="SAM" id="SignalP"/>
    </source>
</evidence>
<organism evidence="2 3">
    <name type="scientific">Alligator mississippiensis</name>
    <name type="common">American alligator</name>
    <dbReference type="NCBI Taxonomy" id="8496"/>
    <lineage>
        <taxon>Eukaryota</taxon>
        <taxon>Metazoa</taxon>
        <taxon>Chordata</taxon>
        <taxon>Craniata</taxon>
        <taxon>Vertebrata</taxon>
        <taxon>Euteleostomi</taxon>
        <taxon>Archelosauria</taxon>
        <taxon>Archosauria</taxon>
        <taxon>Crocodylia</taxon>
        <taxon>Alligatoridae</taxon>
        <taxon>Alligatorinae</taxon>
        <taxon>Alligator</taxon>
    </lineage>
</organism>
<keyword evidence="1" id="KW-0732">Signal</keyword>
<gene>
    <name evidence="2" type="ORF">Y1Q_0006477</name>
</gene>
<proteinExistence type="predicted"/>
<name>A0A151MVD3_ALLMI</name>
<evidence type="ECO:0000313" key="2">
    <source>
        <dbReference type="EMBL" id="KYO28506.1"/>
    </source>
</evidence>
<dbReference type="AlphaFoldDB" id="A0A151MVD3"/>
<accession>A0A151MVD3</accession>
<feature type="signal peptide" evidence="1">
    <location>
        <begin position="1"/>
        <end position="18"/>
    </location>
</feature>
<evidence type="ECO:0000313" key="3">
    <source>
        <dbReference type="Proteomes" id="UP000050525"/>
    </source>
</evidence>
<comment type="caution">
    <text evidence="2">The sequence shown here is derived from an EMBL/GenBank/DDBJ whole genome shotgun (WGS) entry which is preliminary data.</text>
</comment>
<dbReference type="EMBL" id="AKHW03004895">
    <property type="protein sequence ID" value="KYO28506.1"/>
    <property type="molecule type" value="Genomic_DNA"/>
</dbReference>
<keyword evidence="3" id="KW-1185">Reference proteome</keyword>
<dbReference type="Proteomes" id="UP000050525">
    <property type="component" value="Unassembled WGS sequence"/>
</dbReference>
<feature type="chain" id="PRO_5007585478" evidence="1">
    <location>
        <begin position="19"/>
        <end position="178"/>
    </location>
</feature>